<dbReference type="SUPFAM" id="SSF52540">
    <property type="entry name" value="P-loop containing nucleoside triphosphate hydrolases"/>
    <property type="match status" value="1"/>
</dbReference>
<dbReference type="Proteomes" id="UP000287033">
    <property type="component" value="Unassembled WGS sequence"/>
</dbReference>
<dbReference type="Gene3D" id="3.40.50.300">
    <property type="entry name" value="P-loop containing nucleotide triphosphate hydrolases"/>
    <property type="match status" value="1"/>
</dbReference>
<reference evidence="1 2" key="1">
    <citation type="journal article" date="2018" name="Nat. Ecol. Evol.">
        <title>Shark genomes provide insights into elasmobranch evolution and the origin of vertebrates.</title>
        <authorList>
            <person name="Hara Y"/>
            <person name="Yamaguchi K"/>
            <person name="Onimaru K"/>
            <person name="Kadota M"/>
            <person name="Koyanagi M"/>
            <person name="Keeley SD"/>
            <person name="Tatsumi K"/>
            <person name="Tanaka K"/>
            <person name="Motone F"/>
            <person name="Kageyama Y"/>
            <person name="Nozu R"/>
            <person name="Adachi N"/>
            <person name="Nishimura O"/>
            <person name="Nakagawa R"/>
            <person name="Tanegashima C"/>
            <person name="Kiyatake I"/>
            <person name="Matsumoto R"/>
            <person name="Murakumo K"/>
            <person name="Nishida K"/>
            <person name="Terakita A"/>
            <person name="Kuratani S"/>
            <person name="Sato K"/>
            <person name="Hyodo S Kuraku.S."/>
        </authorList>
    </citation>
    <scope>NUCLEOTIDE SEQUENCE [LARGE SCALE GENOMIC DNA]</scope>
</reference>
<comment type="caution">
    <text evidence="1">The sequence shown here is derived from an EMBL/GenBank/DDBJ whole genome shotgun (WGS) entry which is preliminary data.</text>
</comment>
<dbReference type="EMBL" id="BEZZ01155585">
    <property type="protein sequence ID" value="GCC45254.1"/>
    <property type="molecule type" value="Genomic_DNA"/>
</dbReference>
<sequence>METEFLFDQSVLPRRKLKLVQDVALPDWIADNWSTLQGFQAKAGDVIIATYPKA</sequence>
<gene>
    <name evidence="1" type="ORF">chiPu_0029393</name>
</gene>
<dbReference type="AlphaFoldDB" id="A0A401TRH7"/>
<dbReference type="OMA" id="MELDCHA"/>
<dbReference type="OrthoDB" id="205623at2759"/>
<accession>A0A401TRH7</accession>
<dbReference type="STRING" id="137246.A0A401TRH7"/>
<dbReference type="InterPro" id="IPR027417">
    <property type="entry name" value="P-loop_NTPase"/>
</dbReference>
<proteinExistence type="predicted"/>
<keyword evidence="2" id="KW-1185">Reference proteome</keyword>
<organism evidence="1 2">
    <name type="scientific">Chiloscyllium punctatum</name>
    <name type="common">Brownbanded bambooshark</name>
    <name type="synonym">Hemiscyllium punctatum</name>
    <dbReference type="NCBI Taxonomy" id="137246"/>
    <lineage>
        <taxon>Eukaryota</taxon>
        <taxon>Metazoa</taxon>
        <taxon>Chordata</taxon>
        <taxon>Craniata</taxon>
        <taxon>Vertebrata</taxon>
        <taxon>Chondrichthyes</taxon>
        <taxon>Elasmobranchii</taxon>
        <taxon>Galeomorphii</taxon>
        <taxon>Galeoidea</taxon>
        <taxon>Orectolobiformes</taxon>
        <taxon>Hemiscylliidae</taxon>
        <taxon>Chiloscyllium</taxon>
    </lineage>
</organism>
<protein>
    <submittedName>
        <fullName evidence="1">Uncharacterized protein</fullName>
    </submittedName>
</protein>
<feature type="non-terminal residue" evidence="1">
    <location>
        <position position="54"/>
    </location>
</feature>
<name>A0A401TRH7_CHIPU</name>
<evidence type="ECO:0000313" key="2">
    <source>
        <dbReference type="Proteomes" id="UP000287033"/>
    </source>
</evidence>
<evidence type="ECO:0000313" key="1">
    <source>
        <dbReference type="EMBL" id="GCC45254.1"/>
    </source>
</evidence>